<dbReference type="Gene3D" id="3.20.20.140">
    <property type="entry name" value="Metal-dependent hydrolases"/>
    <property type="match status" value="1"/>
</dbReference>
<dbReference type="PANTHER" id="PTHR39181">
    <property type="entry name" value="TYROSINE-PROTEIN PHOSPHATASE YWQE"/>
    <property type="match status" value="1"/>
</dbReference>
<dbReference type="Pfam" id="PF19567">
    <property type="entry name" value="CpsB_CapC"/>
    <property type="match status" value="1"/>
</dbReference>
<sequence length="255" mass="28048">MYMKEMIDYHCHLLPALDDGATDLDESLNMARILHQFGFSTVYCTPHLISGCYENDPPRVGRTTQILQCLLNEADIPLKLMPGCEHYLDESLPGRLSGAFTMGAEKRILVEVPFRSGPELLRPMVDAFTRLGLRPLIAHPERCRAFEPAVAEHGLRGALSVMLGRQPAGDFEEWEVAAMLQCGCLFQGNLGSFAGFYGSEIRERALLFLRHGVYACIGSDAHSSANLQRMLDAGFAAVASEVGTDAAWGLFRAVL</sequence>
<keyword evidence="3" id="KW-0378">Hydrolase</keyword>
<accession>A0ABQ0MHG7</accession>
<dbReference type="SUPFAM" id="SSF89550">
    <property type="entry name" value="PHP domain-like"/>
    <property type="match status" value="1"/>
</dbReference>
<dbReference type="InterPro" id="IPR016195">
    <property type="entry name" value="Pol/histidinol_Pase-like"/>
</dbReference>
<comment type="similarity">
    <text evidence="1">Belongs to the metallo-dependent hydrolases superfamily. CpsB/CapC family.</text>
</comment>
<proteinExistence type="inferred from homology"/>
<dbReference type="Proteomes" id="UP000194153">
    <property type="component" value="Unassembled WGS sequence"/>
</dbReference>
<dbReference type="EC" id="3.1.3.48" evidence="2"/>
<evidence type="ECO:0000313" key="5">
    <source>
        <dbReference type="EMBL" id="GAW66535.1"/>
    </source>
</evidence>
<comment type="caution">
    <text evidence="5">The sequence shown here is derived from an EMBL/GenBank/DDBJ whole genome shotgun (WGS) entry which is preliminary data.</text>
</comment>
<name>A0ABQ0MHG7_9BACT</name>
<dbReference type="PANTHER" id="PTHR39181:SF1">
    <property type="entry name" value="TYROSINE-PROTEIN PHOSPHATASE YWQE"/>
    <property type="match status" value="1"/>
</dbReference>
<evidence type="ECO:0000256" key="2">
    <source>
        <dbReference type="ARBA" id="ARBA00013064"/>
    </source>
</evidence>
<evidence type="ECO:0000313" key="6">
    <source>
        <dbReference type="Proteomes" id="UP000194153"/>
    </source>
</evidence>
<evidence type="ECO:0000256" key="1">
    <source>
        <dbReference type="ARBA" id="ARBA00005750"/>
    </source>
</evidence>
<evidence type="ECO:0000256" key="4">
    <source>
        <dbReference type="ARBA" id="ARBA00051722"/>
    </source>
</evidence>
<reference evidence="5 6" key="1">
    <citation type="submission" date="2017-04" db="EMBL/GenBank/DDBJ databases">
        <authorList>
            <consortium name="Geobacter pelophilus Genome Sequencing"/>
            <person name="Aoyagi T."/>
            <person name="Koike H."/>
            <person name="Hori T."/>
        </authorList>
    </citation>
    <scope>NUCLEOTIDE SEQUENCE [LARGE SCALE GENOMIC DNA]</scope>
    <source>
        <strain evidence="5 6">Drf2</strain>
    </source>
</reference>
<reference evidence="6" key="2">
    <citation type="submission" date="2017-05" db="EMBL/GenBank/DDBJ databases">
        <title>Draft genome sequence of Geobacter pelophilus, a iron(III)-reducing bacteria.</title>
        <authorList>
            <person name="Aoyagi T."/>
            <person name="Koike H."/>
            <person name="Morita T."/>
            <person name="Sato Y."/>
            <person name="Habe H."/>
            <person name="Hori T."/>
        </authorList>
    </citation>
    <scope>NUCLEOTIDE SEQUENCE [LARGE SCALE GENOMIC DNA]</scope>
    <source>
        <strain evidence="6">Drf2</strain>
    </source>
</reference>
<dbReference type="PIRSF" id="PIRSF016557">
    <property type="entry name" value="Caps_synth_CpsB"/>
    <property type="match status" value="1"/>
</dbReference>
<evidence type="ECO:0000256" key="3">
    <source>
        <dbReference type="ARBA" id="ARBA00022801"/>
    </source>
</evidence>
<comment type="catalytic activity">
    <reaction evidence="4">
        <text>O-phospho-L-tyrosyl-[protein] + H2O = L-tyrosyl-[protein] + phosphate</text>
        <dbReference type="Rhea" id="RHEA:10684"/>
        <dbReference type="Rhea" id="RHEA-COMP:10136"/>
        <dbReference type="Rhea" id="RHEA-COMP:20101"/>
        <dbReference type="ChEBI" id="CHEBI:15377"/>
        <dbReference type="ChEBI" id="CHEBI:43474"/>
        <dbReference type="ChEBI" id="CHEBI:46858"/>
        <dbReference type="ChEBI" id="CHEBI:61978"/>
        <dbReference type="EC" id="3.1.3.48"/>
    </reaction>
</comment>
<organism evidence="5 6">
    <name type="scientific">Geoanaerobacter pelophilus</name>
    <dbReference type="NCBI Taxonomy" id="60036"/>
    <lineage>
        <taxon>Bacteria</taxon>
        <taxon>Pseudomonadati</taxon>
        <taxon>Thermodesulfobacteriota</taxon>
        <taxon>Desulfuromonadia</taxon>
        <taxon>Geobacterales</taxon>
        <taxon>Geobacteraceae</taxon>
        <taxon>Geoanaerobacter</taxon>
    </lineage>
</organism>
<gene>
    <name evidence="5" type="ORF">GPEL0_01r1948</name>
</gene>
<dbReference type="EMBL" id="BDQG01000001">
    <property type="protein sequence ID" value="GAW66535.1"/>
    <property type="molecule type" value="Genomic_DNA"/>
</dbReference>
<keyword evidence="6" id="KW-1185">Reference proteome</keyword>
<dbReference type="InterPro" id="IPR016667">
    <property type="entry name" value="Caps_polysacc_synth_CpsB/CapC"/>
</dbReference>
<protein>
    <recommendedName>
        <fullName evidence="2">protein-tyrosine-phosphatase</fullName>
        <ecNumber evidence="2">3.1.3.48</ecNumber>
    </recommendedName>
</protein>